<evidence type="ECO:0000256" key="4">
    <source>
        <dbReference type="ARBA" id="ARBA00022801"/>
    </source>
</evidence>
<dbReference type="GO" id="GO:0000209">
    <property type="term" value="P:protein polyubiquitination"/>
    <property type="evidence" value="ECO:0007669"/>
    <property type="project" value="TreeGrafter"/>
</dbReference>
<feature type="compositionally biased region" description="Acidic residues" evidence="8">
    <location>
        <begin position="926"/>
        <end position="936"/>
    </location>
</feature>
<dbReference type="SUPFAM" id="SSF57850">
    <property type="entry name" value="RING/U-box"/>
    <property type="match status" value="1"/>
</dbReference>
<dbReference type="PANTHER" id="PTHR45865">
    <property type="entry name" value="E3 UBIQUITIN-PROTEIN LIGASE SHPRH FAMILY MEMBER"/>
    <property type="match status" value="1"/>
</dbReference>
<dbReference type="InterPro" id="IPR059033">
    <property type="entry name" value="C144_05_dom"/>
</dbReference>
<keyword evidence="12" id="KW-1185">Reference proteome</keyword>
<keyword evidence="1" id="KW-0479">Metal-binding</keyword>
<feature type="compositionally biased region" description="Basic residues" evidence="8">
    <location>
        <begin position="942"/>
        <end position="955"/>
    </location>
</feature>
<dbReference type="SMART" id="SM00184">
    <property type="entry name" value="RING"/>
    <property type="match status" value="1"/>
</dbReference>
<dbReference type="Gene3D" id="3.40.50.300">
    <property type="entry name" value="P-loop containing nucleotide triphosphate hydrolases"/>
    <property type="match status" value="1"/>
</dbReference>
<evidence type="ECO:0000313" key="11">
    <source>
        <dbReference type="EMBL" id="KAJ7746946.1"/>
    </source>
</evidence>
<name>A0AAD7IPP3_9AGAR</name>
<dbReference type="PROSITE" id="PS51192">
    <property type="entry name" value="HELICASE_ATP_BIND_1"/>
    <property type="match status" value="1"/>
</dbReference>
<feature type="region of interest" description="Disordered" evidence="8">
    <location>
        <begin position="884"/>
        <end position="955"/>
    </location>
</feature>
<dbReference type="GO" id="GO:0061630">
    <property type="term" value="F:ubiquitin protein ligase activity"/>
    <property type="evidence" value="ECO:0007669"/>
    <property type="project" value="TreeGrafter"/>
</dbReference>
<keyword evidence="5" id="KW-0862">Zinc</keyword>
<feature type="domain" description="RING-type" evidence="9">
    <location>
        <begin position="1328"/>
        <end position="1368"/>
    </location>
</feature>
<dbReference type="InterPro" id="IPR038718">
    <property type="entry name" value="SNF2-like_sf"/>
</dbReference>
<evidence type="ECO:0000256" key="5">
    <source>
        <dbReference type="ARBA" id="ARBA00022833"/>
    </source>
</evidence>
<dbReference type="SMART" id="SM00487">
    <property type="entry name" value="DEXDc"/>
    <property type="match status" value="1"/>
</dbReference>
<dbReference type="InterPro" id="IPR017907">
    <property type="entry name" value="Znf_RING_CS"/>
</dbReference>
<feature type="compositionally biased region" description="Basic and acidic residues" evidence="8">
    <location>
        <begin position="909"/>
        <end position="919"/>
    </location>
</feature>
<evidence type="ECO:0000259" key="10">
    <source>
        <dbReference type="PROSITE" id="PS51192"/>
    </source>
</evidence>
<dbReference type="InterPro" id="IPR013083">
    <property type="entry name" value="Znf_RING/FYVE/PHD"/>
</dbReference>
<dbReference type="CDD" id="cd18793">
    <property type="entry name" value="SF2_C_SNF"/>
    <property type="match status" value="1"/>
</dbReference>
<dbReference type="InterPro" id="IPR052583">
    <property type="entry name" value="ATP-helicase/E3_Ub-Ligase"/>
</dbReference>
<accession>A0AAD7IPP3</accession>
<feature type="domain" description="Helicase ATP-binding" evidence="10">
    <location>
        <begin position="430"/>
        <end position="703"/>
    </location>
</feature>
<feature type="compositionally biased region" description="Basic and acidic residues" evidence="8">
    <location>
        <begin position="569"/>
        <end position="579"/>
    </location>
</feature>
<keyword evidence="4" id="KW-0378">Hydrolase</keyword>
<dbReference type="EMBL" id="JARJLG010000096">
    <property type="protein sequence ID" value="KAJ7746946.1"/>
    <property type="molecule type" value="Genomic_DNA"/>
</dbReference>
<dbReference type="GO" id="GO:0006974">
    <property type="term" value="P:DNA damage response"/>
    <property type="evidence" value="ECO:0007669"/>
    <property type="project" value="TreeGrafter"/>
</dbReference>
<dbReference type="GO" id="GO:0005524">
    <property type="term" value="F:ATP binding"/>
    <property type="evidence" value="ECO:0007669"/>
    <property type="project" value="InterPro"/>
</dbReference>
<feature type="region of interest" description="Disordered" evidence="8">
    <location>
        <begin position="65"/>
        <end position="98"/>
    </location>
</feature>
<evidence type="ECO:0000256" key="1">
    <source>
        <dbReference type="ARBA" id="ARBA00022723"/>
    </source>
</evidence>
<feature type="compositionally biased region" description="Basic residues" evidence="8">
    <location>
        <begin position="536"/>
        <end position="568"/>
    </location>
</feature>
<protein>
    <submittedName>
        <fullName evidence="11">SNF2 family N-terminal domain-containing protein</fullName>
    </submittedName>
</protein>
<evidence type="ECO:0000256" key="6">
    <source>
        <dbReference type="ARBA" id="ARBA00022840"/>
    </source>
</evidence>
<evidence type="ECO:0000313" key="12">
    <source>
        <dbReference type="Proteomes" id="UP001215280"/>
    </source>
</evidence>
<dbReference type="GO" id="GO:0016787">
    <property type="term" value="F:hydrolase activity"/>
    <property type="evidence" value="ECO:0007669"/>
    <property type="project" value="UniProtKB-KW"/>
</dbReference>
<dbReference type="Gene3D" id="3.40.50.10810">
    <property type="entry name" value="Tandem AAA-ATPase domain"/>
    <property type="match status" value="2"/>
</dbReference>
<dbReference type="Pfam" id="PF00176">
    <property type="entry name" value="SNF2-rel_dom"/>
    <property type="match status" value="1"/>
</dbReference>
<dbReference type="GO" id="GO:0005634">
    <property type="term" value="C:nucleus"/>
    <property type="evidence" value="ECO:0007669"/>
    <property type="project" value="TreeGrafter"/>
</dbReference>
<dbReference type="Pfam" id="PF26021">
    <property type="entry name" value="Ferritin_C144_05"/>
    <property type="match status" value="1"/>
</dbReference>
<dbReference type="SUPFAM" id="SSF52540">
    <property type="entry name" value="P-loop containing nucleoside triphosphate hydrolases"/>
    <property type="match status" value="2"/>
</dbReference>
<keyword evidence="2" id="KW-0547">Nucleotide-binding</keyword>
<feature type="region of interest" description="Disordered" evidence="8">
    <location>
        <begin position="532"/>
        <end position="587"/>
    </location>
</feature>
<evidence type="ECO:0000256" key="8">
    <source>
        <dbReference type="SAM" id="MobiDB-lite"/>
    </source>
</evidence>
<dbReference type="InterPro" id="IPR001841">
    <property type="entry name" value="Znf_RING"/>
</dbReference>
<proteinExistence type="predicted"/>
<gene>
    <name evidence="11" type="ORF">DFH07DRAFT_962788</name>
</gene>
<keyword evidence="6" id="KW-0067">ATP-binding</keyword>
<evidence type="ECO:0000256" key="3">
    <source>
        <dbReference type="ARBA" id="ARBA00022771"/>
    </source>
</evidence>
<dbReference type="PROSITE" id="PS50089">
    <property type="entry name" value="ZF_RING_2"/>
    <property type="match status" value="1"/>
</dbReference>
<organism evidence="11 12">
    <name type="scientific">Mycena maculata</name>
    <dbReference type="NCBI Taxonomy" id="230809"/>
    <lineage>
        <taxon>Eukaryota</taxon>
        <taxon>Fungi</taxon>
        <taxon>Dikarya</taxon>
        <taxon>Basidiomycota</taxon>
        <taxon>Agaricomycotina</taxon>
        <taxon>Agaricomycetes</taxon>
        <taxon>Agaricomycetidae</taxon>
        <taxon>Agaricales</taxon>
        <taxon>Marasmiineae</taxon>
        <taxon>Mycenaceae</taxon>
        <taxon>Mycena</taxon>
    </lineage>
</organism>
<comment type="caution">
    <text evidence="11">The sequence shown here is derived from an EMBL/GenBank/DDBJ whole genome shotgun (WGS) entry which is preliminary data.</text>
</comment>
<dbReference type="Gene3D" id="3.30.40.10">
    <property type="entry name" value="Zinc/RING finger domain, C3HC4 (zinc finger)"/>
    <property type="match status" value="1"/>
</dbReference>
<dbReference type="InterPro" id="IPR000330">
    <property type="entry name" value="SNF2_N"/>
</dbReference>
<dbReference type="Pfam" id="PF13920">
    <property type="entry name" value="zf-C3HC4_3"/>
    <property type="match status" value="1"/>
</dbReference>
<dbReference type="GO" id="GO:0008270">
    <property type="term" value="F:zinc ion binding"/>
    <property type="evidence" value="ECO:0007669"/>
    <property type="project" value="UniProtKB-KW"/>
</dbReference>
<dbReference type="InterPro" id="IPR049730">
    <property type="entry name" value="SNF2/RAD54-like_C"/>
</dbReference>
<dbReference type="InterPro" id="IPR027417">
    <property type="entry name" value="P-loop_NTPase"/>
</dbReference>
<dbReference type="PANTHER" id="PTHR45865:SF1">
    <property type="entry name" value="E3 UBIQUITIN-PROTEIN LIGASE SHPRH"/>
    <property type="match status" value="1"/>
</dbReference>
<sequence length="1629" mass="182185">MRSTSSRHNETLRALPAKYFSHFGIRLVPKQLPNELYRPSLNIPVLVDLIQVPISNAFHALIPEGKGKKRATSHDSPVNGKTQKRAKTSQSAANGTIRRGNEQGDKIFVWAPMHYPELEADCSPAPAKSIPVFTHTFEIDYNNSIPSGSMPGYFATEDSGLNWTRDEQNLEDSLGLLGGPFDEPHEFDLGAVGFAIHAGRIVVVSDVLRKRNNTVEWLLLLPKLQDELDFESLNVIPGFFDNPPDHDIFSACAEMQREGRVSINGDLKLVMFNAADAGDFPFRLRVQITVSLITPVIYDPIGFTRTINPTPLENAQRRLLQFTYPDATLMPNSDIVTNIPFFYSILGSAPHLHPAADCAMQPDALVPTLLPFQRRSVAWLLEREGKIVTPDGQIIQKPAGATEFSFWERIEEGERVFYLNRLTGNVASAIPNEPPALGAILAEEPGLGKTLEIIALILLNPASPDRHPGVTRWDPEAEVEVKTVKTTLIVTPSALATQWIDELKLHAPSLKVLVYDGWTKVPVPITASDIENERVKRLHRGKGKGKARAKANSRGKPKPTKKKGKAKKKYSDSDDKSENESLDDDEAGEDVGEILDWCSYVQGFDVVITTYQTLKTDVNVARAAPKRPRREDVVYSNVERPRSPLILVEWNRVVMDEVQMAGGGHVEDMVSMIPRLASFAVSGTPARTQIEDLKHVLKFLRIEHIIGSPRHWTRLGLSGYSQYFSAFFQSIAIRTTKASVKSELTIPQQTRFLVRIAMGPVERAVYDQNLESILLELGLDARGVDVRGENKEPDGTLLRTLLRKLRAICTHPQVGQLGNKLFKPGVLKSMEQVLQIQGLVRMAQLQQHGQDKNRYQHCLETLLLAEKETTKLVEEIESTIATHEANRSFLLKQEQETEQEPRNTSTPNDKGKGKERERSLSPLSDLESDDDADDTSDNSAAKAHRAKRNGLKHRLRESQLVMHRVKFLQGDVYHMLGETQSEAEAAAYGAAETIRRSLLKTTEKAANDAMEILACDTTSKGLTKEALQIETPFLEYDFKNAASTKDTSKDTSAWELQEEVNEIIEIVLNEQSSLLWEWRTRMTELLTQKLTPGDEDADGQEYQRTLDDQGEAETYLINYTSLVADRREALLQERTLLAAHDAREKKLRHTKAAIKASAALDMPGEILDGIELHPEHEVLQKELSAKRKALLEDLQGRAVKSVVVEMANKAARNHKDTDPEKIMLKDASSQPYSCHVGTLIDKLEADLALYRKAFNQRILYFRQLQEISDSVSDAVFENTLAQALQECATEQQELAGKINTNRARQRYLDHLSKNKVNDAEADEDEQACILCKCDFIRGFITHCAHVFCEDCMKAWVSKKEGKTCPVCRVPINPDKLERFVVAGKPAEPPEVAPKSEDGVPRSRREITYNMINPETFHQIQATPSFGDHGNKIQTLVRHLLYLRTVDAGAKSIVFSAWQDSLFIVEQALRENGITCLRIDQNRKGMPAVKKFSSSDDIDVLLLHGERENAGLNITCASRVFLLESVVHHGFEIQAIARIDRMGQTRPTEVFCYYAEDTVEKNILDLAARQGTSLYTKNNSVGSILNMASLAGDGEKKVVDAPAKKVQKGDFIFRHAFPTIGFISTDCVQN</sequence>
<dbReference type="PROSITE" id="PS00518">
    <property type="entry name" value="ZF_RING_1"/>
    <property type="match status" value="1"/>
</dbReference>
<evidence type="ECO:0000256" key="7">
    <source>
        <dbReference type="PROSITE-ProRule" id="PRU00175"/>
    </source>
</evidence>
<evidence type="ECO:0000259" key="9">
    <source>
        <dbReference type="PROSITE" id="PS50089"/>
    </source>
</evidence>
<reference evidence="11" key="1">
    <citation type="submission" date="2023-03" db="EMBL/GenBank/DDBJ databases">
        <title>Massive genome expansion in bonnet fungi (Mycena s.s.) driven by repeated elements and novel gene families across ecological guilds.</title>
        <authorList>
            <consortium name="Lawrence Berkeley National Laboratory"/>
            <person name="Harder C.B."/>
            <person name="Miyauchi S."/>
            <person name="Viragh M."/>
            <person name="Kuo A."/>
            <person name="Thoen E."/>
            <person name="Andreopoulos B."/>
            <person name="Lu D."/>
            <person name="Skrede I."/>
            <person name="Drula E."/>
            <person name="Henrissat B."/>
            <person name="Morin E."/>
            <person name="Kohler A."/>
            <person name="Barry K."/>
            <person name="LaButti K."/>
            <person name="Morin E."/>
            <person name="Salamov A."/>
            <person name="Lipzen A."/>
            <person name="Mereny Z."/>
            <person name="Hegedus B."/>
            <person name="Baldrian P."/>
            <person name="Stursova M."/>
            <person name="Weitz H."/>
            <person name="Taylor A."/>
            <person name="Grigoriev I.V."/>
            <person name="Nagy L.G."/>
            <person name="Martin F."/>
            <person name="Kauserud H."/>
        </authorList>
    </citation>
    <scope>NUCLEOTIDE SEQUENCE</scope>
    <source>
        <strain evidence="11">CBHHK188m</strain>
    </source>
</reference>
<keyword evidence="3 7" id="KW-0863">Zinc-finger</keyword>
<dbReference type="InterPro" id="IPR014001">
    <property type="entry name" value="Helicase_ATP-bd"/>
</dbReference>
<evidence type="ECO:0000256" key="2">
    <source>
        <dbReference type="ARBA" id="ARBA00022741"/>
    </source>
</evidence>
<dbReference type="Proteomes" id="UP001215280">
    <property type="component" value="Unassembled WGS sequence"/>
</dbReference>